<feature type="region of interest" description="Disordered" evidence="5">
    <location>
        <begin position="150"/>
        <end position="191"/>
    </location>
</feature>
<keyword evidence="6" id="KW-1185">Reference proteome</keyword>
<evidence type="ECO:0000256" key="5">
    <source>
        <dbReference type="SAM" id="MobiDB-lite"/>
    </source>
</evidence>
<evidence type="ECO:0000313" key="6">
    <source>
        <dbReference type="Proteomes" id="UP000694941"/>
    </source>
</evidence>
<comment type="similarity">
    <text evidence="1">Belongs to the IPP transferase family.</text>
</comment>
<reference evidence="7" key="1">
    <citation type="submission" date="2025-08" db="UniProtKB">
        <authorList>
            <consortium name="RefSeq"/>
        </authorList>
    </citation>
    <scope>IDENTIFICATION</scope>
    <source>
        <tissue evidence="7">Muscle</tissue>
    </source>
</reference>
<dbReference type="InterPro" id="IPR039657">
    <property type="entry name" value="Dimethylallyltransferase"/>
</dbReference>
<dbReference type="GeneID" id="106473509"/>
<dbReference type="SUPFAM" id="SSF52540">
    <property type="entry name" value="P-loop containing nucleoside triphosphate hydrolases"/>
    <property type="match status" value="2"/>
</dbReference>
<evidence type="ECO:0000256" key="3">
    <source>
        <dbReference type="ARBA" id="ARBA00022741"/>
    </source>
</evidence>
<feature type="non-terminal residue" evidence="7">
    <location>
        <position position="340"/>
    </location>
</feature>
<proteinExistence type="inferred from homology"/>
<dbReference type="PANTHER" id="PTHR11088">
    <property type="entry name" value="TRNA DIMETHYLALLYLTRANSFERASE"/>
    <property type="match status" value="1"/>
</dbReference>
<dbReference type="Pfam" id="PF01715">
    <property type="entry name" value="IPPT"/>
    <property type="match status" value="2"/>
</dbReference>
<evidence type="ECO:0000256" key="1">
    <source>
        <dbReference type="ARBA" id="ARBA00005842"/>
    </source>
</evidence>
<keyword evidence="2" id="KW-0808">Transferase</keyword>
<accession>A0ABM1BVT5</accession>
<evidence type="ECO:0000313" key="7">
    <source>
        <dbReference type="RefSeq" id="XP_013789645.2"/>
    </source>
</evidence>
<gene>
    <name evidence="7" type="primary">LOC106473509</name>
</gene>
<sequence length="340" mass="38339">MAAHMGNCMYSSVARRLPVVVILGATGTGKSKLAIDICLKYCGEVISADSMQVYKGLDIVTNKVTPEDKEMVPHHMLDFVESLSRYTVVDFRNQALPIINNLLEKGKMPVIVGGTNYYIESLLWEVLIKPEDSSSDVLVFDREKGIEESDIKTNKHEGQGTEVHTEESCMTEYSELNSTADESRTESSSDDQLDELIEQSKVAPSITDFSGILPKPLTASRLSKISNENLHQLLTVVDSCMATRLHPHDRRKVIRSLQVYQQQGRPHSQVLEEQHSLEGGNSLGGPLRFSHTCIFWLQCDQQVLNNRLEKRIDEMMDRGLIEELTAFHQAYNHHRLSQNL</sequence>
<dbReference type="PANTHER" id="PTHR11088:SF89">
    <property type="entry name" value="TRNA DIMETHYLALLYLTRANSFERASE"/>
    <property type="match status" value="1"/>
</dbReference>
<dbReference type="Proteomes" id="UP000694941">
    <property type="component" value="Unplaced"/>
</dbReference>
<keyword evidence="3" id="KW-0547">Nucleotide-binding</keyword>
<dbReference type="Gene3D" id="3.40.50.300">
    <property type="entry name" value="P-loop containing nucleotide triphosphate hydrolases"/>
    <property type="match status" value="1"/>
</dbReference>
<dbReference type="Gene3D" id="1.10.20.140">
    <property type="match status" value="1"/>
</dbReference>
<dbReference type="InterPro" id="IPR027417">
    <property type="entry name" value="P-loop_NTPase"/>
</dbReference>
<feature type="compositionally biased region" description="Basic and acidic residues" evidence="5">
    <location>
        <begin position="150"/>
        <end position="167"/>
    </location>
</feature>
<protein>
    <submittedName>
        <fullName evidence="7">tRNA dimethylallyltransferase, mitochondrial-like</fullName>
    </submittedName>
</protein>
<evidence type="ECO:0000256" key="4">
    <source>
        <dbReference type="ARBA" id="ARBA00022840"/>
    </source>
</evidence>
<organism evidence="6 7">
    <name type="scientific">Limulus polyphemus</name>
    <name type="common">Atlantic horseshoe crab</name>
    <dbReference type="NCBI Taxonomy" id="6850"/>
    <lineage>
        <taxon>Eukaryota</taxon>
        <taxon>Metazoa</taxon>
        <taxon>Ecdysozoa</taxon>
        <taxon>Arthropoda</taxon>
        <taxon>Chelicerata</taxon>
        <taxon>Merostomata</taxon>
        <taxon>Xiphosura</taxon>
        <taxon>Limulidae</taxon>
        <taxon>Limulus</taxon>
    </lineage>
</organism>
<keyword evidence="4" id="KW-0067">ATP-binding</keyword>
<dbReference type="RefSeq" id="XP_013789645.2">
    <property type="nucleotide sequence ID" value="XM_013934191.2"/>
</dbReference>
<name>A0ABM1BVT5_LIMPO</name>
<evidence type="ECO:0000256" key="2">
    <source>
        <dbReference type="ARBA" id="ARBA00022679"/>
    </source>
</evidence>